<dbReference type="Proteomes" id="UP000812966">
    <property type="component" value="Unassembled WGS sequence"/>
</dbReference>
<accession>A0A8K0JIB2</accession>
<organism evidence="3 4">
    <name type="scientific">Filobasidium floriforme</name>
    <dbReference type="NCBI Taxonomy" id="5210"/>
    <lineage>
        <taxon>Eukaryota</taxon>
        <taxon>Fungi</taxon>
        <taxon>Dikarya</taxon>
        <taxon>Basidiomycota</taxon>
        <taxon>Agaricomycotina</taxon>
        <taxon>Tremellomycetes</taxon>
        <taxon>Filobasidiales</taxon>
        <taxon>Filobasidiaceae</taxon>
        <taxon>Filobasidium</taxon>
    </lineage>
</organism>
<dbReference type="AlphaFoldDB" id="A0A8K0JIB2"/>
<evidence type="ECO:0000313" key="3">
    <source>
        <dbReference type="EMBL" id="KAG7530477.1"/>
    </source>
</evidence>
<gene>
    <name evidence="3" type="ORF">FFLO_05018</name>
</gene>
<evidence type="ECO:0000256" key="2">
    <source>
        <dbReference type="SAM" id="MobiDB-lite"/>
    </source>
</evidence>
<feature type="coiled-coil region" evidence="1">
    <location>
        <begin position="128"/>
        <end position="183"/>
    </location>
</feature>
<protein>
    <submittedName>
        <fullName evidence="3">Uncharacterized protein</fullName>
    </submittedName>
</protein>
<dbReference type="EMBL" id="JABELV010000117">
    <property type="protein sequence ID" value="KAG7530477.1"/>
    <property type="molecule type" value="Genomic_DNA"/>
</dbReference>
<comment type="caution">
    <text evidence="3">The sequence shown here is derived from an EMBL/GenBank/DDBJ whole genome shotgun (WGS) entry which is preliminary data.</text>
</comment>
<sequence length="500" mass="54674">MGILAAALQIIASMTLSPNRSKLNDDNNKDSTQKSPLNACDKKQLSSAANELQSHTSPGLHPNATTVNVIARSGPIVTRSVSAAKLPAATTGDLIDLSTPVRKPYSAVAAGSQANLGPREGTSGTVLKKVAEAAIQKEKEAVRDLRGQVSTLQQRVKAANDKIDRLQTDINSSEKEKDALKQAGRAAVTKFNEASRERTDLRKQLAVQINYADDLSKHVDRIQAQHKQTKNDKADLEATLAATESEVNRLRQERSAQASLAPASSKTEEEYFRDISSLNQKVKDLANHMTRDPATSGLFEGTRKEQRVDLQSFIHRVLWCDVFDRLLGFLSTEEQDFMGTIARLLEPTQRTLWVSMTFSSVSNRYTMSDMIHWTTQRIVRILGDNARIFSPSAAEMFEEIIAMAVEIQFSLGKEGKNVQIIYAAENAPFDPATMQDANDRFPEAEDDPIVDIPSASDPASVPPNIPTGPPRVVFQCLGFGFQGSAGIEQRCSVTLAPVAV</sequence>
<feature type="region of interest" description="Disordered" evidence="2">
    <location>
        <begin position="18"/>
        <end position="37"/>
    </location>
</feature>
<reference evidence="3" key="1">
    <citation type="submission" date="2020-04" db="EMBL/GenBank/DDBJ databases">
        <title>Analysis of mating type loci in Filobasidium floriforme.</title>
        <authorList>
            <person name="Nowrousian M."/>
        </authorList>
    </citation>
    <scope>NUCLEOTIDE SEQUENCE</scope>
    <source>
        <strain evidence="3">CBS 6242</strain>
    </source>
</reference>
<keyword evidence="4" id="KW-1185">Reference proteome</keyword>
<feature type="coiled-coil region" evidence="1">
    <location>
        <begin position="212"/>
        <end position="253"/>
    </location>
</feature>
<keyword evidence="1" id="KW-0175">Coiled coil</keyword>
<feature type="compositionally biased region" description="Basic and acidic residues" evidence="2">
    <location>
        <begin position="22"/>
        <end position="32"/>
    </location>
</feature>
<proteinExistence type="predicted"/>
<dbReference type="Gene3D" id="1.10.287.1490">
    <property type="match status" value="1"/>
</dbReference>
<evidence type="ECO:0000256" key="1">
    <source>
        <dbReference type="SAM" id="Coils"/>
    </source>
</evidence>
<evidence type="ECO:0000313" key="4">
    <source>
        <dbReference type="Proteomes" id="UP000812966"/>
    </source>
</evidence>
<name>A0A8K0JIB2_9TREE</name>